<dbReference type="Proteomes" id="UP000887572">
    <property type="component" value="Unplaced"/>
</dbReference>
<evidence type="ECO:0000256" key="6">
    <source>
        <dbReference type="SAM" id="MobiDB-lite"/>
    </source>
</evidence>
<evidence type="ECO:0000256" key="7">
    <source>
        <dbReference type="SAM" id="Phobius"/>
    </source>
</evidence>
<sequence>MAEQNFNEFNGNEELHEPSPEKPLLENDGIKKMTNKADQKQLWWLMKCALCVLLPPIGVVFHGIEYDKRRQSTDFKYQLLFNVLLTFCGFLPGQLHAAWYCFYKKIE</sequence>
<dbReference type="Pfam" id="PF01679">
    <property type="entry name" value="Pmp3"/>
    <property type="match status" value="1"/>
</dbReference>
<protein>
    <submittedName>
        <fullName evidence="9">Uncharacterized protein</fullName>
    </submittedName>
</protein>
<proteinExistence type="inferred from homology"/>
<dbReference type="InterPro" id="IPR000612">
    <property type="entry name" value="PMP3"/>
</dbReference>
<reference evidence="9" key="1">
    <citation type="submission" date="2022-11" db="UniProtKB">
        <authorList>
            <consortium name="WormBaseParasite"/>
        </authorList>
    </citation>
    <scope>IDENTIFICATION</scope>
</reference>
<evidence type="ECO:0000313" key="9">
    <source>
        <dbReference type="WBParaSite" id="Gr19_v10_g9558.t1"/>
    </source>
</evidence>
<accession>A0A914IES2</accession>
<evidence type="ECO:0000256" key="2">
    <source>
        <dbReference type="ARBA" id="ARBA00009530"/>
    </source>
</evidence>
<feature type="compositionally biased region" description="Basic and acidic residues" evidence="6">
    <location>
        <begin position="13"/>
        <end position="28"/>
    </location>
</feature>
<feature type="region of interest" description="Disordered" evidence="6">
    <location>
        <begin position="1"/>
        <end position="28"/>
    </location>
</feature>
<evidence type="ECO:0000313" key="8">
    <source>
        <dbReference type="Proteomes" id="UP000887572"/>
    </source>
</evidence>
<keyword evidence="3 7" id="KW-0812">Transmembrane</keyword>
<keyword evidence="4 7" id="KW-1133">Transmembrane helix</keyword>
<evidence type="ECO:0000256" key="4">
    <source>
        <dbReference type="ARBA" id="ARBA00022989"/>
    </source>
</evidence>
<organism evidence="8 9">
    <name type="scientific">Globodera rostochiensis</name>
    <name type="common">Golden nematode worm</name>
    <name type="synonym">Heterodera rostochiensis</name>
    <dbReference type="NCBI Taxonomy" id="31243"/>
    <lineage>
        <taxon>Eukaryota</taxon>
        <taxon>Metazoa</taxon>
        <taxon>Ecdysozoa</taxon>
        <taxon>Nematoda</taxon>
        <taxon>Chromadorea</taxon>
        <taxon>Rhabditida</taxon>
        <taxon>Tylenchina</taxon>
        <taxon>Tylenchomorpha</taxon>
        <taxon>Tylenchoidea</taxon>
        <taxon>Heteroderidae</taxon>
        <taxon>Heteroderinae</taxon>
        <taxon>Globodera</taxon>
    </lineage>
</organism>
<name>A0A914IES2_GLORO</name>
<evidence type="ECO:0000256" key="1">
    <source>
        <dbReference type="ARBA" id="ARBA00004370"/>
    </source>
</evidence>
<feature type="compositionally biased region" description="Low complexity" evidence="6">
    <location>
        <begin position="1"/>
        <end position="12"/>
    </location>
</feature>
<evidence type="ECO:0000256" key="3">
    <source>
        <dbReference type="ARBA" id="ARBA00022692"/>
    </source>
</evidence>
<comment type="subcellular location">
    <subcellularLocation>
        <location evidence="1">Membrane</location>
    </subcellularLocation>
</comment>
<evidence type="ECO:0000256" key="5">
    <source>
        <dbReference type="ARBA" id="ARBA00023136"/>
    </source>
</evidence>
<dbReference type="AlphaFoldDB" id="A0A914IES2"/>
<comment type="similarity">
    <text evidence="2">Belongs to the UPF0057 (PMP3) family.</text>
</comment>
<keyword evidence="8" id="KW-1185">Reference proteome</keyword>
<keyword evidence="5 7" id="KW-0472">Membrane</keyword>
<dbReference type="WBParaSite" id="Gr19_v10_g9558.t1">
    <property type="protein sequence ID" value="Gr19_v10_g9558.t1"/>
    <property type="gene ID" value="Gr19_v10_g9558"/>
</dbReference>
<dbReference type="GO" id="GO:0016020">
    <property type="term" value="C:membrane"/>
    <property type="evidence" value="ECO:0007669"/>
    <property type="project" value="UniProtKB-SubCell"/>
</dbReference>
<feature type="transmembrane region" description="Helical" evidence="7">
    <location>
        <begin position="42"/>
        <end position="64"/>
    </location>
</feature>
<feature type="transmembrane region" description="Helical" evidence="7">
    <location>
        <begin position="79"/>
        <end position="102"/>
    </location>
</feature>